<dbReference type="AlphaFoldDB" id="A0AAU9TDB8"/>
<evidence type="ECO:0000256" key="1">
    <source>
        <dbReference type="SAM" id="MobiDB-lite"/>
    </source>
</evidence>
<feature type="compositionally biased region" description="Low complexity" evidence="1">
    <location>
        <begin position="76"/>
        <end position="85"/>
    </location>
</feature>
<reference evidence="2" key="1">
    <citation type="submission" date="2022-03" db="EMBL/GenBank/DDBJ databases">
        <authorList>
            <person name="Tunstrom K."/>
        </authorList>
    </citation>
    <scope>NUCLEOTIDE SEQUENCE</scope>
</reference>
<protein>
    <submittedName>
        <fullName evidence="2">Uncharacterized protein</fullName>
    </submittedName>
</protein>
<organism evidence="2 3">
    <name type="scientific">Euphydryas editha</name>
    <name type="common">Edith's checkerspot</name>
    <dbReference type="NCBI Taxonomy" id="104508"/>
    <lineage>
        <taxon>Eukaryota</taxon>
        <taxon>Metazoa</taxon>
        <taxon>Ecdysozoa</taxon>
        <taxon>Arthropoda</taxon>
        <taxon>Hexapoda</taxon>
        <taxon>Insecta</taxon>
        <taxon>Pterygota</taxon>
        <taxon>Neoptera</taxon>
        <taxon>Endopterygota</taxon>
        <taxon>Lepidoptera</taxon>
        <taxon>Glossata</taxon>
        <taxon>Ditrysia</taxon>
        <taxon>Papilionoidea</taxon>
        <taxon>Nymphalidae</taxon>
        <taxon>Nymphalinae</taxon>
        <taxon>Euphydryas</taxon>
    </lineage>
</organism>
<keyword evidence="3" id="KW-1185">Reference proteome</keyword>
<dbReference type="Proteomes" id="UP001153954">
    <property type="component" value="Unassembled WGS sequence"/>
</dbReference>
<evidence type="ECO:0000313" key="3">
    <source>
        <dbReference type="Proteomes" id="UP001153954"/>
    </source>
</evidence>
<evidence type="ECO:0000313" key="2">
    <source>
        <dbReference type="EMBL" id="CAH2084093.1"/>
    </source>
</evidence>
<proteinExistence type="predicted"/>
<accession>A0AAU9TDB8</accession>
<dbReference type="EMBL" id="CAKOGL010000002">
    <property type="protein sequence ID" value="CAH2084093.1"/>
    <property type="molecule type" value="Genomic_DNA"/>
</dbReference>
<comment type="caution">
    <text evidence="2">The sequence shown here is derived from an EMBL/GenBank/DDBJ whole genome shotgun (WGS) entry which is preliminary data.</text>
</comment>
<gene>
    <name evidence="2" type="ORF">EEDITHA_LOCUS700</name>
</gene>
<feature type="region of interest" description="Disordered" evidence="1">
    <location>
        <begin position="1"/>
        <end position="30"/>
    </location>
</feature>
<sequence length="110" mass="11987">MMNNSQFHELFGSQWPPDQHGGHSSASTMLHQGQNLPQGMQLKREPHEVQGVMHNQMGMDITSGSVADSTSPPPGNSEGMFGSSMSGMFMDKKAANSIRDLVDELIQTNK</sequence>
<feature type="region of interest" description="Disordered" evidence="1">
    <location>
        <begin position="60"/>
        <end position="85"/>
    </location>
</feature>
<name>A0AAU9TDB8_EUPED</name>